<feature type="compositionally biased region" description="Basic and acidic residues" evidence="1">
    <location>
        <begin position="17"/>
        <end position="36"/>
    </location>
</feature>
<feature type="region of interest" description="Disordered" evidence="1">
    <location>
        <begin position="82"/>
        <end position="104"/>
    </location>
</feature>
<gene>
    <name evidence="2" type="ORF">HCU01_10530</name>
    <name evidence="3" type="ORF">SAMN05660971_01353</name>
</gene>
<dbReference type="Proteomes" id="UP000184123">
    <property type="component" value="Unassembled WGS sequence"/>
</dbReference>
<dbReference type="STRING" id="44933.SAMN05660971_01353"/>
<protein>
    <submittedName>
        <fullName evidence="3">Uncharacterized protein</fullName>
    </submittedName>
</protein>
<evidence type="ECO:0000313" key="5">
    <source>
        <dbReference type="Proteomes" id="UP000321726"/>
    </source>
</evidence>
<dbReference type="EMBL" id="BJXU01000034">
    <property type="protein sequence ID" value="GEN23104.1"/>
    <property type="molecule type" value="Genomic_DNA"/>
</dbReference>
<evidence type="ECO:0000313" key="2">
    <source>
        <dbReference type="EMBL" id="GEN23104.1"/>
    </source>
</evidence>
<evidence type="ECO:0000313" key="3">
    <source>
        <dbReference type="EMBL" id="SHL79334.1"/>
    </source>
</evidence>
<keyword evidence="5" id="KW-1185">Reference proteome</keyword>
<proteinExistence type="predicted"/>
<dbReference type="RefSeq" id="WP_073434276.1">
    <property type="nucleotide sequence ID" value="NZ_BJXU01000034.1"/>
</dbReference>
<accession>A0A1M7DIJ5</accession>
<feature type="region of interest" description="Disordered" evidence="1">
    <location>
        <begin position="17"/>
        <end position="45"/>
    </location>
</feature>
<dbReference type="OrthoDB" id="9893288at2"/>
<dbReference type="EMBL" id="FRCA01000003">
    <property type="protein sequence ID" value="SHL79334.1"/>
    <property type="molecule type" value="Genomic_DNA"/>
</dbReference>
<organism evidence="3 4">
    <name type="scientific">Halomonas cupida</name>
    <dbReference type="NCBI Taxonomy" id="44933"/>
    <lineage>
        <taxon>Bacteria</taxon>
        <taxon>Pseudomonadati</taxon>
        <taxon>Pseudomonadota</taxon>
        <taxon>Gammaproteobacteria</taxon>
        <taxon>Oceanospirillales</taxon>
        <taxon>Halomonadaceae</taxon>
        <taxon>Halomonas</taxon>
    </lineage>
</organism>
<evidence type="ECO:0000256" key="1">
    <source>
        <dbReference type="SAM" id="MobiDB-lite"/>
    </source>
</evidence>
<reference evidence="3 4" key="1">
    <citation type="submission" date="2016-11" db="EMBL/GenBank/DDBJ databases">
        <authorList>
            <person name="Jaros S."/>
            <person name="Januszkiewicz K."/>
            <person name="Wedrychowicz H."/>
        </authorList>
    </citation>
    <scope>NUCLEOTIDE SEQUENCE [LARGE SCALE GENOMIC DNA]</scope>
    <source>
        <strain evidence="3 4">DSM 4740</strain>
    </source>
</reference>
<name>A0A1M7DIJ5_9GAMM</name>
<dbReference type="Proteomes" id="UP000321726">
    <property type="component" value="Unassembled WGS sequence"/>
</dbReference>
<sequence>MGLKKLLWNDKATELFGHRRDQNERAVPERPEEGTTSHRSHTARKVLKGSAAFTSALLFGTKESQGLLRTLGQASAEAGKNVWNSLPEDRTTTPMPDSLEEQDGYRYGHNGYGYYRGGFKIHD</sequence>
<reference evidence="2 5" key="2">
    <citation type="submission" date="2019-07" db="EMBL/GenBank/DDBJ databases">
        <title>Whole genome shotgun sequence of Halomonas cupida NBRC 102219.</title>
        <authorList>
            <person name="Hosoyama A."/>
            <person name="Uohara A."/>
            <person name="Ohji S."/>
            <person name="Ichikawa N."/>
        </authorList>
    </citation>
    <scope>NUCLEOTIDE SEQUENCE [LARGE SCALE GENOMIC DNA]</scope>
    <source>
        <strain evidence="2 5">NBRC 102219</strain>
    </source>
</reference>
<dbReference type="AlphaFoldDB" id="A0A1M7DIJ5"/>
<evidence type="ECO:0000313" key="4">
    <source>
        <dbReference type="Proteomes" id="UP000184123"/>
    </source>
</evidence>